<feature type="transmembrane region" description="Helical" evidence="10">
    <location>
        <begin position="12"/>
        <end position="34"/>
    </location>
</feature>
<comment type="caution">
    <text evidence="11">The sequence shown here is derived from an EMBL/GenBank/DDBJ whole genome shotgun (WGS) entry which is preliminary data.</text>
</comment>
<gene>
    <name evidence="11" type="ORF">FJW01_04710</name>
</gene>
<feature type="transmembrane region" description="Helical" evidence="10">
    <location>
        <begin position="230"/>
        <end position="252"/>
    </location>
</feature>
<evidence type="ECO:0000256" key="7">
    <source>
        <dbReference type="ARBA" id="ARBA00022970"/>
    </source>
</evidence>
<dbReference type="InterPro" id="IPR018227">
    <property type="entry name" value="Amino_acid_transport_2"/>
</dbReference>
<dbReference type="GO" id="GO:0005886">
    <property type="term" value="C:plasma membrane"/>
    <property type="evidence" value="ECO:0007669"/>
    <property type="project" value="UniProtKB-SubCell"/>
</dbReference>
<feature type="transmembrane region" description="Helical" evidence="10">
    <location>
        <begin position="90"/>
        <end position="109"/>
    </location>
</feature>
<feature type="transmembrane region" description="Helical" evidence="10">
    <location>
        <begin position="129"/>
        <end position="146"/>
    </location>
</feature>
<dbReference type="Gene3D" id="1.20.1740.10">
    <property type="entry name" value="Amino acid/polyamine transporter I"/>
    <property type="match status" value="1"/>
</dbReference>
<feature type="transmembrane region" description="Helical" evidence="10">
    <location>
        <begin position="348"/>
        <end position="367"/>
    </location>
</feature>
<keyword evidence="7 10" id="KW-0029">Amino-acid transport</keyword>
<organism evidence="11 12">
    <name type="scientific">Pantoea deleyi</name>
    <dbReference type="NCBI Taxonomy" id="470932"/>
    <lineage>
        <taxon>Bacteria</taxon>
        <taxon>Pseudomonadati</taxon>
        <taxon>Pseudomonadota</taxon>
        <taxon>Gammaproteobacteria</taxon>
        <taxon>Enterobacterales</taxon>
        <taxon>Erwiniaceae</taxon>
        <taxon>Pantoea</taxon>
    </lineage>
</organism>
<evidence type="ECO:0000256" key="1">
    <source>
        <dbReference type="ARBA" id="ARBA00004429"/>
    </source>
</evidence>
<comment type="similarity">
    <text evidence="2 10">Belongs to the amino acid/polyamine transporter 2 family. Mtr/TnaB/TyrP permease subfamily.</text>
</comment>
<accession>A0A506QKH3</accession>
<dbReference type="PANTHER" id="PTHR46997:SF1">
    <property type="entry name" value="LOW AFFINITY TRYPTOPHAN PERMEASE-RELATED"/>
    <property type="match status" value="1"/>
</dbReference>
<keyword evidence="4 10" id="KW-1003">Cell membrane</keyword>
<feature type="transmembrane region" description="Helical" evidence="10">
    <location>
        <begin position="40"/>
        <end position="62"/>
    </location>
</feature>
<dbReference type="Pfam" id="PF03222">
    <property type="entry name" value="Trp_Tyr_perm"/>
    <property type="match status" value="1"/>
</dbReference>
<evidence type="ECO:0000256" key="3">
    <source>
        <dbReference type="ARBA" id="ARBA00022448"/>
    </source>
</evidence>
<proteinExistence type="inferred from homology"/>
<dbReference type="Proteomes" id="UP000317747">
    <property type="component" value="Unassembled WGS sequence"/>
</dbReference>
<feature type="transmembrane region" description="Helical" evidence="10">
    <location>
        <begin position="322"/>
        <end position="342"/>
    </location>
</feature>
<reference evidence="11 12" key="1">
    <citation type="submission" date="2019-06" db="EMBL/GenBank/DDBJ databases">
        <title>Taxogenomics and systematics of the genus Pantoea.</title>
        <authorList>
            <person name="Tambong J.T."/>
        </authorList>
    </citation>
    <scope>NUCLEOTIDE SEQUENCE [LARGE SCALE GENOMIC DNA]</scope>
    <source>
        <strain evidence="11 12">LMG 24200</strain>
    </source>
</reference>
<feature type="transmembrane region" description="Helical" evidence="10">
    <location>
        <begin position="285"/>
        <end position="310"/>
    </location>
</feature>
<dbReference type="OrthoDB" id="18749at2"/>
<dbReference type="EMBL" id="VHJA01000037">
    <property type="protein sequence ID" value="TPV45568.1"/>
    <property type="molecule type" value="Genomic_DNA"/>
</dbReference>
<comment type="function">
    <text evidence="10">Involved in transporting aromatic amino acids across the cytoplasmic membrane.</text>
</comment>
<dbReference type="GO" id="GO:0015173">
    <property type="term" value="F:aromatic amino acid transmembrane transporter activity"/>
    <property type="evidence" value="ECO:0007669"/>
    <property type="project" value="UniProtKB-UniRule"/>
</dbReference>
<feature type="transmembrane region" description="Helical" evidence="10">
    <location>
        <begin position="194"/>
        <end position="218"/>
    </location>
</feature>
<keyword evidence="8 10" id="KW-1133">Transmembrane helix</keyword>
<protein>
    <recommendedName>
        <fullName evidence="10">Aromatic amino acid permease</fullName>
    </recommendedName>
</protein>
<evidence type="ECO:0000256" key="10">
    <source>
        <dbReference type="RuleBase" id="RU367149"/>
    </source>
</evidence>
<keyword evidence="5 10" id="KW-0997">Cell inner membrane</keyword>
<dbReference type="PRINTS" id="PR00166">
    <property type="entry name" value="AROAAPRMEASE"/>
</dbReference>
<feature type="transmembrane region" description="Helical" evidence="10">
    <location>
        <begin position="387"/>
        <end position="405"/>
    </location>
</feature>
<evidence type="ECO:0000256" key="9">
    <source>
        <dbReference type="ARBA" id="ARBA00023136"/>
    </source>
</evidence>
<keyword evidence="12" id="KW-1185">Reference proteome</keyword>
<keyword evidence="3 10" id="KW-0813">Transport</keyword>
<keyword evidence="6 10" id="KW-0812">Transmembrane</keyword>
<dbReference type="GO" id="GO:0003333">
    <property type="term" value="P:amino acid transmembrane transport"/>
    <property type="evidence" value="ECO:0007669"/>
    <property type="project" value="InterPro"/>
</dbReference>
<evidence type="ECO:0000256" key="5">
    <source>
        <dbReference type="ARBA" id="ARBA00022519"/>
    </source>
</evidence>
<dbReference type="RefSeq" id="WP_128087045.1">
    <property type="nucleotide sequence ID" value="NZ_CP071407.1"/>
</dbReference>
<name>A0A506QKH3_9GAMM</name>
<keyword evidence="9 10" id="KW-0472">Membrane</keyword>
<feature type="transmembrane region" description="Helical" evidence="10">
    <location>
        <begin position="153"/>
        <end position="174"/>
    </location>
</feature>
<evidence type="ECO:0000313" key="12">
    <source>
        <dbReference type="Proteomes" id="UP000317747"/>
    </source>
</evidence>
<evidence type="ECO:0000313" key="11">
    <source>
        <dbReference type="EMBL" id="TPV45568.1"/>
    </source>
</evidence>
<dbReference type="PANTHER" id="PTHR46997">
    <property type="entry name" value="LOW AFFINITY TRYPTOPHAN PERMEASE-RELATED"/>
    <property type="match status" value="1"/>
</dbReference>
<sequence length="414" mass="44794">MSDSAITGRSPSVFWGATIICGTVVGAGMFILPVVMAGAWFGWSLLILAFSWISMLISGLLFQRVSQHYPLETGYDRIVRDLSGRGWAEINGLSLMFVLGILTYAYISATGPVYEHSLSALTGLSVSSSDAKIILGVTVAAIVWLGTSSIGRIMSVLLIAKIVLLLALFGGLLTTVNSDYLLDSDNPAGTYWPYMLGIVPFCLASFGYHGNITGLIAYYDGDARRVKRCLCIGTAMALVIYLFWIVCTMGNLPRSAFPEIARQGGDIAALMRAFNPDGVTTRLSLLFSVFSHFAVICSFVGVTAGLVDYISDRFSIPTTRMGRLKATAITFLPPLSLSLLYPDGFVTAIGYAGLLATLWAVIIPGMLHLKMKARPASGYQSSRWDPLQLGIIMTFAVLNILSWTLSEFHLLPVF</sequence>
<dbReference type="InterPro" id="IPR013059">
    <property type="entry name" value="Trp_tyr_transpt"/>
</dbReference>
<evidence type="ECO:0000256" key="8">
    <source>
        <dbReference type="ARBA" id="ARBA00022989"/>
    </source>
</evidence>
<evidence type="ECO:0000256" key="4">
    <source>
        <dbReference type="ARBA" id="ARBA00022475"/>
    </source>
</evidence>
<comment type="subcellular location">
    <subcellularLocation>
        <location evidence="1 10">Cell inner membrane</location>
        <topology evidence="1 10">Multi-pass membrane protein</topology>
    </subcellularLocation>
</comment>
<dbReference type="AlphaFoldDB" id="A0A506QKH3"/>
<dbReference type="NCBIfam" id="TIGR00837">
    <property type="entry name" value="araaP"/>
    <property type="match status" value="1"/>
</dbReference>
<evidence type="ECO:0000256" key="2">
    <source>
        <dbReference type="ARBA" id="ARBA00005452"/>
    </source>
</evidence>
<evidence type="ECO:0000256" key="6">
    <source>
        <dbReference type="ARBA" id="ARBA00022692"/>
    </source>
</evidence>